<sequence length="86" mass="10561">MSYYMYILKNEQKDRFYIGSTNNLRRRLKEHLQGKTRTTKVLKTDKLVYFEEYNVEAEARNREKKLKSYKSKKYIKWLINNKSTAQ</sequence>
<evidence type="ECO:0000256" key="1">
    <source>
        <dbReference type="ARBA" id="ARBA00007435"/>
    </source>
</evidence>
<evidence type="ECO:0000313" key="4">
    <source>
        <dbReference type="Proteomes" id="UP000034325"/>
    </source>
</evidence>
<protein>
    <submittedName>
        <fullName evidence="3">Excinuclease abc c subunit domain protein</fullName>
    </submittedName>
</protein>
<comment type="caution">
    <text evidence="3">The sequence shown here is derived from an EMBL/GenBank/DDBJ whole genome shotgun (WGS) entry which is preliminary data.</text>
</comment>
<comment type="similarity">
    <text evidence="1">Belongs to the UPF0213 family.</text>
</comment>
<dbReference type="Pfam" id="PF01541">
    <property type="entry name" value="GIY-YIG"/>
    <property type="match status" value="1"/>
</dbReference>
<organism evidence="3 4">
    <name type="scientific">Candidatus Woesebacteria bacterium GW2011_GWA1_39_12</name>
    <dbReference type="NCBI Taxonomy" id="1618549"/>
    <lineage>
        <taxon>Bacteria</taxon>
        <taxon>Candidatus Woeseibacteriota</taxon>
    </lineage>
</organism>
<name>A0A0G0PKZ7_9BACT</name>
<dbReference type="InterPro" id="IPR035901">
    <property type="entry name" value="GIY-YIG_endonuc_sf"/>
</dbReference>
<dbReference type="Gene3D" id="3.40.1440.10">
    <property type="entry name" value="GIY-YIG endonuclease"/>
    <property type="match status" value="1"/>
</dbReference>
<dbReference type="AlphaFoldDB" id="A0A0G0PKZ7"/>
<evidence type="ECO:0000259" key="2">
    <source>
        <dbReference type="PROSITE" id="PS50164"/>
    </source>
</evidence>
<dbReference type="EMBL" id="LBWA01000001">
    <property type="protein sequence ID" value="KKQ98794.1"/>
    <property type="molecule type" value="Genomic_DNA"/>
</dbReference>
<dbReference type="PROSITE" id="PS50164">
    <property type="entry name" value="GIY_YIG"/>
    <property type="match status" value="1"/>
</dbReference>
<dbReference type="InterPro" id="IPR000305">
    <property type="entry name" value="GIY-YIG_endonuc"/>
</dbReference>
<dbReference type="InterPro" id="IPR050190">
    <property type="entry name" value="UPF0213_domain"/>
</dbReference>
<dbReference type="PANTHER" id="PTHR34477">
    <property type="entry name" value="UPF0213 PROTEIN YHBQ"/>
    <property type="match status" value="1"/>
</dbReference>
<dbReference type="SUPFAM" id="SSF82771">
    <property type="entry name" value="GIY-YIG endonuclease"/>
    <property type="match status" value="1"/>
</dbReference>
<reference evidence="3 4" key="1">
    <citation type="journal article" date="2015" name="Nature">
        <title>rRNA introns, odd ribosomes, and small enigmatic genomes across a large radiation of phyla.</title>
        <authorList>
            <person name="Brown C.T."/>
            <person name="Hug L.A."/>
            <person name="Thomas B.C."/>
            <person name="Sharon I."/>
            <person name="Castelle C.J."/>
            <person name="Singh A."/>
            <person name="Wilkins M.J."/>
            <person name="Williams K.H."/>
            <person name="Banfield J.F."/>
        </authorList>
    </citation>
    <scope>NUCLEOTIDE SEQUENCE [LARGE SCALE GENOMIC DNA]</scope>
</reference>
<proteinExistence type="inferred from homology"/>
<accession>A0A0G0PKZ7</accession>
<feature type="domain" description="GIY-YIG" evidence="2">
    <location>
        <begin position="1"/>
        <end position="76"/>
    </location>
</feature>
<dbReference type="Proteomes" id="UP000034325">
    <property type="component" value="Unassembled WGS sequence"/>
</dbReference>
<evidence type="ECO:0000313" key="3">
    <source>
        <dbReference type="EMBL" id="KKQ98794.1"/>
    </source>
</evidence>
<dbReference type="PANTHER" id="PTHR34477:SF5">
    <property type="entry name" value="BSL5627 PROTEIN"/>
    <property type="match status" value="1"/>
</dbReference>
<gene>
    <name evidence="3" type="ORF">UT23_C0001G0075</name>
</gene>